<dbReference type="GO" id="GO:0007169">
    <property type="term" value="P:cell surface receptor protein tyrosine kinase signaling pathway"/>
    <property type="evidence" value="ECO:0007669"/>
    <property type="project" value="TreeGrafter"/>
</dbReference>
<dbReference type="PROSITE" id="PS50003">
    <property type="entry name" value="PH_DOMAIN"/>
    <property type="match status" value="1"/>
</dbReference>
<dbReference type="PROSITE" id="PS51064">
    <property type="entry name" value="IRS_PTB"/>
    <property type="match status" value="1"/>
</dbReference>
<dbReference type="SMART" id="SM01244">
    <property type="entry name" value="IRS"/>
    <property type="match status" value="1"/>
</dbReference>
<dbReference type="Pfam" id="PF00169">
    <property type="entry name" value="PH"/>
    <property type="match status" value="1"/>
</dbReference>
<protein>
    <recommendedName>
        <fullName evidence="5">PH domain-containing protein</fullName>
    </recommendedName>
</protein>
<evidence type="ECO:0008006" key="5">
    <source>
        <dbReference type="Google" id="ProtNLM"/>
    </source>
</evidence>
<dbReference type="InterPro" id="IPR001849">
    <property type="entry name" value="PH_domain"/>
</dbReference>
<dbReference type="Proteomes" id="UP000597762">
    <property type="component" value="Unassembled WGS sequence"/>
</dbReference>
<evidence type="ECO:0000313" key="4">
    <source>
        <dbReference type="Proteomes" id="UP000597762"/>
    </source>
</evidence>
<dbReference type="InterPro" id="IPR050996">
    <property type="entry name" value="Docking_Protein_DOK"/>
</dbReference>
<dbReference type="Pfam" id="PF02174">
    <property type="entry name" value="IRS"/>
    <property type="match status" value="1"/>
</dbReference>
<sequence>MDVVKEGFVKIKSKRYGIWWQRWLVLYRATSKGTTRLSVYSNNKATKDKPKASLSVQSIQTVLRLSSKVKKYAIAIVTKDNYSWELSFETESDAEDWLNAVLLEQQKRGVAKFFSSPGVHNRVQSDLDTDQYDIYPVCPMAYTQLGDFHGECLMVLTPESIHLLDADQPSNYLVSWKIKHLRKFGLNAGRLLIETGKNCPSGDNVFVFTSIYSEEIYDRLRQHAHVLARSVVLNNWPHSDSVLSLDSTHNESS</sequence>
<dbReference type="AlphaFoldDB" id="A0A812BRM4"/>
<proteinExistence type="predicted"/>
<dbReference type="OrthoDB" id="6279276at2759"/>
<evidence type="ECO:0000259" key="2">
    <source>
        <dbReference type="PROSITE" id="PS51064"/>
    </source>
</evidence>
<name>A0A812BRM4_ACAPH</name>
<dbReference type="PANTHER" id="PTHR21258">
    <property type="entry name" value="DOCKING PROTEIN RELATED"/>
    <property type="match status" value="1"/>
</dbReference>
<reference evidence="3" key="1">
    <citation type="submission" date="2021-01" db="EMBL/GenBank/DDBJ databases">
        <authorList>
            <person name="Li R."/>
            <person name="Bekaert M."/>
        </authorList>
    </citation>
    <scope>NUCLEOTIDE SEQUENCE</scope>
    <source>
        <strain evidence="3">Farmed</strain>
    </source>
</reference>
<dbReference type="InterPro" id="IPR011993">
    <property type="entry name" value="PH-like_dom_sf"/>
</dbReference>
<gene>
    <name evidence="3" type="ORF">SPHA_20443</name>
</gene>
<feature type="domain" description="IRS-type PTB" evidence="2">
    <location>
        <begin position="129"/>
        <end position="234"/>
    </location>
</feature>
<feature type="domain" description="PH" evidence="1">
    <location>
        <begin position="2"/>
        <end position="106"/>
    </location>
</feature>
<comment type="caution">
    <text evidence="3">The sequence shown here is derived from an EMBL/GenBank/DDBJ whole genome shotgun (WGS) entry which is preliminary data.</text>
</comment>
<evidence type="ECO:0000313" key="3">
    <source>
        <dbReference type="EMBL" id="CAE1236807.1"/>
    </source>
</evidence>
<dbReference type="Gene3D" id="2.30.29.30">
    <property type="entry name" value="Pleckstrin-homology domain (PH domain)/Phosphotyrosine-binding domain (PTB)"/>
    <property type="match status" value="2"/>
</dbReference>
<dbReference type="GO" id="GO:0005737">
    <property type="term" value="C:cytoplasm"/>
    <property type="evidence" value="ECO:0007669"/>
    <property type="project" value="TreeGrafter"/>
</dbReference>
<dbReference type="EMBL" id="CAHIKZ030000748">
    <property type="protein sequence ID" value="CAE1236807.1"/>
    <property type="molecule type" value="Genomic_DNA"/>
</dbReference>
<evidence type="ECO:0000259" key="1">
    <source>
        <dbReference type="PROSITE" id="PS50003"/>
    </source>
</evidence>
<dbReference type="SUPFAM" id="SSF50729">
    <property type="entry name" value="PH domain-like"/>
    <property type="match status" value="2"/>
</dbReference>
<dbReference type="PANTHER" id="PTHR21258:SF61">
    <property type="entry name" value="PROTEIN CHICO"/>
    <property type="match status" value="1"/>
</dbReference>
<dbReference type="InterPro" id="IPR002404">
    <property type="entry name" value="IRS_PTB"/>
</dbReference>
<accession>A0A812BRM4</accession>
<keyword evidence="4" id="KW-1185">Reference proteome</keyword>
<dbReference type="SMART" id="SM00233">
    <property type="entry name" value="PH"/>
    <property type="match status" value="1"/>
</dbReference>
<organism evidence="3 4">
    <name type="scientific">Acanthosepion pharaonis</name>
    <name type="common">Pharaoh cuttlefish</name>
    <name type="synonym">Sepia pharaonis</name>
    <dbReference type="NCBI Taxonomy" id="158019"/>
    <lineage>
        <taxon>Eukaryota</taxon>
        <taxon>Metazoa</taxon>
        <taxon>Spiralia</taxon>
        <taxon>Lophotrochozoa</taxon>
        <taxon>Mollusca</taxon>
        <taxon>Cephalopoda</taxon>
        <taxon>Coleoidea</taxon>
        <taxon>Decapodiformes</taxon>
        <taxon>Sepiida</taxon>
        <taxon>Sepiina</taxon>
        <taxon>Sepiidae</taxon>
        <taxon>Acanthosepion</taxon>
    </lineage>
</organism>